<comment type="caution">
    <text evidence="2">The sequence shown here is derived from an EMBL/GenBank/DDBJ whole genome shotgun (WGS) entry which is preliminary data.</text>
</comment>
<feature type="signal peptide" evidence="1">
    <location>
        <begin position="1"/>
        <end position="29"/>
    </location>
</feature>
<proteinExistence type="predicted"/>
<protein>
    <submittedName>
        <fullName evidence="2">Uncharacterized protein</fullName>
    </submittedName>
</protein>
<organism evidence="2 3">
    <name type="scientific">Pseudoflavonifractor intestinihominis</name>
    <dbReference type="NCBI Taxonomy" id="3133171"/>
    <lineage>
        <taxon>Bacteria</taxon>
        <taxon>Bacillati</taxon>
        <taxon>Bacillota</taxon>
        <taxon>Clostridia</taxon>
        <taxon>Eubacteriales</taxon>
        <taxon>Oscillospiraceae</taxon>
        <taxon>Pseudoflavonifractor</taxon>
    </lineage>
</organism>
<evidence type="ECO:0000313" key="2">
    <source>
        <dbReference type="EMBL" id="MEQ2442935.1"/>
    </source>
</evidence>
<keyword evidence="3" id="KW-1185">Reference proteome</keyword>
<evidence type="ECO:0000256" key="1">
    <source>
        <dbReference type="SAM" id="SignalP"/>
    </source>
</evidence>
<gene>
    <name evidence="2" type="ORF">WMO64_05585</name>
</gene>
<keyword evidence="1" id="KW-0732">Signal</keyword>
<evidence type="ECO:0000313" key="3">
    <source>
        <dbReference type="Proteomes" id="UP001464378"/>
    </source>
</evidence>
<dbReference type="Proteomes" id="UP001464378">
    <property type="component" value="Unassembled WGS sequence"/>
</dbReference>
<name>A0ABV1E887_9FIRM</name>
<reference evidence="2 3" key="1">
    <citation type="submission" date="2024-03" db="EMBL/GenBank/DDBJ databases">
        <title>Human intestinal bacterial collection.</title>
        <authorList>
            <person name="Pauvert C."/>
            <person name="Hitch T.C.A."/>
            <person name="Clavel T."/>
        </authorList>
    </citation>
    <scope>NUCLEOTIDE SEQUENCE [LARGE SCALE GENOMIC DNA]</scope>
    <source>
        <strain evidence="2 3">CLA-AP-H29</strain>
    </source>
</reference>
<sequence length="86" mass="9265">MTKKFSKLLCRAIIASVSFAMLLSTVPWACASALSENSINQSAGTATGYIYLEGKAISNTPHILTQGSDIETLIPIGILLNEKHWL</sequence>
<dbReference type="RefSeq" id="WP_349231300.1">
    <property type="nucleotide sequence ID" value="NZ_JBBMFK010000007.1"/>
</dbReference>
<accession>A0ABV1E887</accession>
<dbReference type="EMBL" id="JBBMFK010000007">
    <property type="protein sequence ID" value="MEQ2442935.1"/>
    <property type="molecule type" value="Genomic_DNA"/>
</dbReference>
<feature type="chain" id="PRO_5045688918" evidence="1">
    <location>
        <begin position="30"/>
        <end position="86"/>
    </location>
</feature>